<proteinExistence type="inferred from homology"/>
<dbReference type="SUPFAM" id="SSF56954">
    <property type="entry name" value="Outer membrane efflux proteins (OEP)"/>
    <property type="match status" value="1"/>
</dbReference>
<keyword evidence="2" id="KW-1134">Transmembrane beta strand</keyword>
<evidence type="ECO:0000256" key="2">
    <source>
        <dbReference type="RuleBase" id="RU362097"/>
    </source>
</evidence>
<comment type="subcellular location">
    <subcellularLocation>
        <location evidence="2">Cell membrane</location>
        <topology evidence="2">Lipid-anchor</topology>
    </subcellularLocation>
</comment>
<reference evidence="3 4" key="1">
    <citation type="submission" date="2019-09" db="EMBL/GenBank/DDBJ databases">
        <title>Complete genome sequence of Arachidicoccus sp. B3-10 isolated from apple orchard soil.</title>
        <authorList>
            <person name="Kim H.S."/>
            <person name="Han K.-I."/>
            <person name="Suh M.K."/>
            <person name="Lee K.C."/>
            <person name="Eom M.K."/>
            <person name="Kim J.-S."/>
            <person name="Kang S.W."/>
            <person name="Sin Y."/>
            <person name="Lee J.-S."/>
        </authorList>
    </citation>
    <scope>NUCLEOTIDE SEQUENCE [LARGE SCALE GENOMIC DNA]</scope>
    <source>
        <strain evidence="3 4">B3-10</strain>
    </source>
</reference>
<keyword evidence="2" id="KW-0812">Transmembrane</keyword>
<keyword evidence="2" id="KW-0449">Lipoprotein</keyword>
<name>A0A5P2FY72_9BACT</name>
<dbReference type="RefSeq" id="WP_131329334.1">
    <property type="nucleotide sequence ID" value="NZ_CP044016.1"/>
</dbReference>
<dbReference type="AlphaFoldDB" id="A0A5P2FY72"/>
<sequence length="464" mass="51465">MRFWYNKYLSLIIVAIVMATIIGCKVNKPYVNRERIPDSLFRNPIGDSVNMASLSWKEIFQDTILQNLISEGIQSNLDLKTAIVNIKSAEANFDQSKLAFIPTATIDASAGAYHKLTNANTQGSATRIYQLYGLTSWQVDIWGKLSSTKKSMLATLLASDANRQAVQTQIVADIAAAYFQLMAYDAQLNIAQQSLTRYALDTTTMRKLKDADVVTGAAVVQSAANYYSVLATVPDIKNNIRQSENTISLLLGRSPGPIARDSLFNEPIYETLKIGVPTQLLANRPDVKQAEYQLRSYFELTNVARAYFYPALTITGEAGFYGTKLNNFFSTTSFFSNLVAGLTQPIFNNGLNKQRLKIAEANYEAAKYNYQKVLLTAGEEVSNALYQFNMVEEKKPSRTAQIANLQKAVHFTKELLKYTSTTNFTDVLTSEQNLLTAQHSSITDKLQQLQAVVNLYAALGGGTK</sequence>
<organism evidence="3 4">
    <name type="scientific">Rhizosphaericola mali</name>
    <dbReference type="NCBI Taxonomy" id="2545455"/>
    <lineage>
        <taxon>Bacteria</taxon>
        <taxon>Pseudomonadati</taxon>
        <taxon>Bacteroidota</taxon>
        <taxon>Chitinophagia</taxon>
        <taxon>Chitinophagales</taxon>
        <taxon>Chitinophagaceae</taxon>
        <taxon>Rhizosphaericola</taxon>
    </lineage>
</organism>
<dbReference type="GO" id="GO:0005886">
    <property type="term" value="C:plasma membrane"/>
    <property type="evidence" value="ECO:0007669"/>
    <property type="project" value="UniProtKB-SubCell"/>
</dbReference>
<keyword evidence="4" id="KW-1185">Reference proteome</keyword>
<dbReference type="Pfam" id="PF02321">
    <property type="entry name" value="OEP"/>
    <property type="match status" value="2"/>
</dbReference>
<gene>
    <name evidence="3" type="ORF">E0W69_007150</name>
</gene>
<dbReference type="NCBIfam" id="TIGR01845">
    <property type="entry name" value="outer_NodT"/>
    <property type="match status" value="1"/>
</dbReference>
<dbReference type="Proteomes" id="UP000292424">
    <property type="component" value="Chromosome"/>
</dbReference>
<dbReference type="GO" id="GO:0015562">
    <property type="term" value="F:efflux transmembrane transporter activity"/>
    <property type="evidence" value="ECO:0007669"/>
    <property type="project" value="InterPro"/>
</dbReference>
<dbReference type="PANTHER" id="PTHR30203:SF33">
    <property type="entry name" value="BLR4455 PROTEIN"/>
    <property type="match status" value="1"/>
</dbReference>
<dbReference type="Gene3D" id="2.20.200.10">
    <property type="entry name" value="Outer membrane efflux proteins (OEP)"/>
    <property type="match status" value="1"/>
</dbReference>
<evidence type="ECO:0000313" key="3">
    <source>
        <dbReference type="EMBL" id="QES88446.1"/>
    </source>
</evidence>
<dbReference type="OrthoDB" id="9770517at2"/>
<evidence type="ECO:0000313" key="4">
    <source>
        <dbReference type="Proteomes" id="UP000292424"/>
    </source>
</evidence>
<dbReference type="InterPro" id="IPR003423">
    <property type="entry name" value="OMP_efflux"/>
</dbReference>
<dbReference type="PANTHER" id="PTHR30203">
    <property type="entry name" value="OUTER MEMBRANE CATION EFFLUX PROTEIN"/>
    <property type="match status" value="1"/>
</dbReference>
<evidence type="ECO:0000256" key="1">
    <source>
        <dbReference type="ARBA" id="ARBA00007613"/>
    </source>
</evidence>
<keyword evidence="2" id="KW-0472">Membrane</keyword>
<protein>
    <submittedName>
        <fullName evidence="3">TolC family protein</fullName>
    </submittedName>
</protein>
<dbReference type="EMBL" id="CP044016">
    <property type="protein sequence ID" value="QES88446.1"/>
    <property type="molecule type" value="Genomic_DNA"/>
</dbReference>
<dbReference type="InterPro" id="IPR010131">
    <property type="entry name" value="MdtP/NodT-like"/>
</dbReference>
<dbReference type="Gene3D" id="1.20.1600.10">
    <property type="entry name" value="Outer membrane efflux proteins (OEP)"/>
    <property type="match status" value="1"/>
</dbReference>
<dbReference type="PROSITE" id="PS51257">
    <property type="entry name" value="PROKAR_LIPOPROTEIN"/>
    <property type="match status" value="1"/>
</dbReference>
<comment type="similarity">
    <text evidence="1 2">Belongs to the outer membrane factor (OMF) (TC 1.B.17) family.</text>
</comment>
<keyword evidence="2" id="KW-0564">Palmitate</keyword>
<dbReference type="KEGG" id="arac:E0W69_007150"/>
<accession>A0A5P2FY72</accession>